<dbReference type="GO" id="GO:0030466">
    <property type="term" value="P:silent mating-type cassette heterochromatin formation"/>
    <property type="evidence" value="ECO:0007669"/>
    <property type="project" value="TreeGrafter"/>
</dbReference>
<evidence type="ECO:0000313" key="5">
    <source>
        <dbReference type="Proteomes" id="UP000191672"/>
    </source>
</evidence>
<accession>A0A1V6Q5L2</accession>
<dbReference type="Pfam" id="PF16761">
    <property type="entry name" value="Clr2_transil"/>
    <property type="match status" value="1"/>
</dbReference>
<feature type="domain" description="Cryptic loci regulator 2 C-terminal" evidence="2">
    <location>
        <begin position="362"/>
        <end position="502"/>
    </location>
</feature>
<dbReference type="GO" id="GO:0070824">
    <property type="term" value="C:SHREC complex"/>
    <property type="evidence" value="ECO:0007669"/>
    <property type="project" value="InterPro"/>
</dbReference>
<dbReference type="STRING" id="416450.A0A1V6Q5L2"/>
<feature type="region of interest" description="Disordered" evidence="1">
    <location>
        <begin position="131"/>
        <end position="156"/>
    </location>
</feature>
<evidence type="ECO:0000256" key="1">
    <source>
        <dbReference type="SAM" id="MobiDB-lite"/>
    </source>
</evidence>
<proteinExistence type="predicted"/>
<keyword evidence="5" id="KW-1185">Reference proteome</keyword>
<evidence type="ECO:0000313" key="4">
    <source>
        <dbReference type="EMBL" id="OQD84287.1"/>
    </source>
</evidence>
<dbReference type="PANTHER" id="PTHR38046:SF1">
    <property type="entry name" value="CRYPTIC LOCI REGULATOR 2"/>
    <property type="match status" value="1"/>
</dbReference>
<feature type="compositionally biased region" description="Polar residues" evidence="1">
    <location>
        <begin position="631"/>
        <end position="641"/>
    </location>
</feature>
<dbReference type="PANTHER" id="PTHR38046">
    <property type="entry name" value="CRYPTIC LOCI REGULATOR 2"/>
    <property type="match status" value="1"/>
</dbReference>
<organism evidence="4 5">
    <name type="scientific">Penicillium antarcticum</name>
    <dbReference type="NCBI Taxonomy" id="416450"/>
    <lineage>
        <taxon>Eukaryota</taxon>
        <taxon>Fungi</taxon>
        <taxon>Dikarya</taxon>
        <taxon>Ascomycota</taxon>
        <taxon>Pezizomycotina</taxon>
        <taxon>Eurotiomycetes</taxon>
        <taxon>Eurotiomycetidae</taxon>
        <taxon>Eurotiales</taxon>
        <taxon>Aspergillaceae</taxon>
        <taxon>Penicillium</taxon>
    </lineage>
</organism>
<evidence type="ECO:0008006" key="6">
    <source>
        <dbReference type="Google" id="ProtNLM"/>
    </source>
</evidence>
<dbReference type="GO" id="GO:0033553">
    <property type="term" value="C:rDNA heterochromatin"/>
    <property type="evidence" value="ECO:0007669"/>
    <property type="project" value="TreeGrafter"/>
</dbReference>
<comment type="caution">
    <text evidence="4">The sequence shown here is derived from an EMBL/GenBank/DDBJ whole genome shotgun (WGS) entry which is preliminary data.</text>
</comment>
<sequence length="677" mass="75661">MVDSDSDGDASKVVISMNGFQSDGDINTWPSFPYNQRDDTRWRQLLAENWLKSQGSYVEGDDCIIAELPDGYALFDRPRGTNPSMRDSFLFGHPSGQYFQSQATFFAHFLALAQGKLSECECKPCSRMGGTKATAKPAAARPVRGPGLRGPGRPTDDKNPDYWRDYIRKLKAKGTIDEPNKQPLNFDWALSEELLSDYFNKLVLDPAFVPRCGELVLCVWDLEDSSSLLRNPENGHLEIRDSHNRWHVPNWRAGVVTQVPETEIHMLDIAENSYTTEELSDHGFRIELLPDPVGLDKSYSVQSKYIPLRCIKPLNTWQLYLEGQSRDELHPSIENALTVMSSWSVVHKFHVKGIWPTMEISCKGVWIGAELLAVHDTVRLKPLRYKFEDLLDGKVVQLNDVMVIESITLVLADCIDDPTSPNLASKYSVLITGKTYTTNPNRTKNDFEPLSRFPLQQMTNEEATATFRQVGMSAYGPWYRIAGDKTPSVTISQHMILGRCYEPLAADLLFNRREFGYDLGGVMHGRNFSEGVDTRIAKDKTWFWGDSRIETLGIVEINGIECDLTAPQRDTPAKWRAIFRIMNGEATPGLVKRAGIPPTMGNVSRKGGRPKGAKDKKPRAPRRQSGLAQVARTSKMVSSAIGSAPEEETSDDIDDVPGPDLAGLPLSGREGESDFAL</sequence>
<feature type="compositionally biased region" description="Acidic residues" evidence="1">
    <location>
        <begin position="645"/>
        <end position="657"/>
    </location>
</feature>
<feature type="region of interest" description="Disordered" evidence="1">
    <location>
        <begin position="590"/>
        <end position="677"/>
    </location>
</feature>
<name>A0A1V6Q5L2_9EURO</name>
<gene>
    <name evidence="4" type="ORF">PENANT_c013G04676</name>
</gene>
<evidence type="ECO:0000259" key="2">
    <source>
        <dbReference type="Pfam" id="PF10383"/>
    </source>
</evidence>
<dbReference type="InterPro" id="IPR038986">
    <property type="entry name" value="Clr2"/>
</dbReference>
<dbReference type="GO" id="GO:0031934">
    <property type="term" value="C:mating-type region heterochromatin"/>
    <property type="evidence" value="ECO:0007669"/>
    <property type="project" value="TreeGrafter"/>
</dbReference>
<dbReference type="Proteomes" id="UP000191672">
    <property type="component" value="Unassembled WGS sequence"/>
</dbReference>
<dbReference type="Pfam" id="PF10383">
    <property type="entry name" value="Clr2"/>
    <property type="match status" value="1"/>
</dbReference>
<dbReference type="AlphaFoldDB" id="A0A1V6Q5L2"/>
<dbReference type="InterPro" id="IPR031915">
    <property type="entry name" value="Clr2_N"/>
</dbReference>
<protein>
    <recommendedName>
        <fullName evidence="6">Cryptic loci regulator 2 N-terminal domain-containing protein</fullName>
    </recommendedName>
</protein>
<reference evidence="5" key="1">
    <citation type="journal article" date="2017" name="Nat. Microbiol.">
        <title>Global analysis of biosynthetic gene clusters reveals vast potential of secondary metabolite production in Penicillium species.</title>
        <authorList>
            <person name="Nielsen J.C."/>
            <person name="Grijseels S."/>
            <person name="Prigent S."/>
            <person name="Ji B."/>
            <person name="Dainat J."/>
            <person name="Nielsen K.F."/>
            <person name="Frisvad J.C."/>
            <person name="Workman M."/>
            <person name="Nielsen J."/>
        </authorList>
    </citation>
    <scope>NUCLEOTIDE SEQUENCE [LARGE SCALE GENOMIC DNA]</scope>
    <source>
        <strain evidence="5">IBT 31811</strain>
    </source>
</reference>
<dbReference type="EMBL" id="MDYN01000013">
    <property type="protein sequence ID" value="OQD84287.1"/>
    <property type="molecule type" value="Genomic_DNA"/>
</dbReference>
<feature type="compositionally biased region" description="Basic residues" evidence="1">
    <location>
        <begin position="606"/>
        <end position="622"/>
    </location>
</feature>
<dbReference type="InterPro" id="IPR018839">
    <property type="entry name" value="Tscrpt-silencing_Clr2_C"/>
</dbReference>
<evidence type="ECO:0000259" key="3">
    <source>
        <dbReference type="Pfam" id="PF16761"/>
    </source>
</evidence>
<feature type="compositionally biased region" description="Low complexity" evidence="1">
    <location>
        <begin position="131"/>
        <end position="146"/>
    </location>
</feature>
<feature type="domain" description="Cryptic loci regulator 2 N-terminal" evidence="3">
    <location>
        <begin position="64"/>
        <end position="125"/>
    </location>
</feature>